<name>A0A6V7NH34_ANACO</name>
<keyword evidence="3" id="KW-0809">Transit peptide</keyword>
<evidence type="ECO:0000256" key="1">
    <source>
        <dbReference type="ARBA" id="ARBA00007626"/>
    </source>
</evidence>
<organism evidence="5">
    <name type="scientific">Ananas comosus var. bracteatus</name>
    <name type="common">red pineapple</name>
    <dbReference type="NCBI Taxonomy" id="296719"/>
    <lineage>
        <taxon>Eukaryota</taxon>
        <taxon>Viridiplantae</taxon>
        <taxon>Streptophyta</taxon>
        <taxon>Embryophyta</taxon>
        <taxon>Tracheophyta</taxon>
        <taxon>Spermatophyta</taxon>
        <taxon>Magnoliopsida</taxon>
        <taxon>Liliopsida</taxon>
        <taxon>Poales</taxon>
        <taxon>Bromeliaceae</taxon>
        <taxon>Bromelioideae</taxon>
        <taxon>Ananas</taxon>
    </lineage>
</organism>
<feature type="repeat" description="PPR" evidence="4">
    <location>
        <begin position="115"/>
        <end position="149"/>
    </location>
</feature>
<dbReference type="EMBL" id="LR862138">
    <property type="protein sequence ID" value="CAD1817887.1"/>
    <property type="molecule type" value="Genomic_DNA"/>
</dbReference>
<sequence>MTSAGCRPGVVTFNTLIGAFFREKKFAEGVGIAREMLDLGTGFSVATCEILVDGLCKEGRVIEAVDLLTEFLASGALPEGFDCSALIESLCREGELERASELFDLVWEKRRSSLSVVTCTTLMEGLRKFGNLDAACGLTERMIEEGLVPDTITCNCLLEALCDAGKTSDANRLRVMASKKEGKKEGEGVLNEMLDGDFIPNIATYNRYLEGLQRGK</sequence>
<dbReference type="PANTHER" id="PTHR46128">
    <property type="entry name" value="MITOCHONDRIAL GROUP I INTRON SPLICING FACTOR CCM1"/>
    <property type="match status" value="1"/>
</dbReference>
<dbReference type="Pfam" id="PF01535">
    <property type="entry name" value="PPR"/>
    <property type="match status" value="1"/>
</dbReference>
<dbReference type="PANTHER" id="PTHR46128:SF247">
    <property type="entry name" value="PENTACOTRIPEPTIDE-REPEAT REGION OF PRORP DOMAIN-CONTAINING PROTEIN"/>
    <property type="match status" value="1"/>
</dbReference>
<evidence type="ECO:0000256" key="3">
    <source>
        <dbReference type="ARBA" id="ARBA00022946"/>
    </source>
</evidence>
<evidence type="ECO:0008006" key="6">
    <source>
        <dbReference type="Google" id="ProtNLM"/>
    </source>
</evidence>
<dbReference type="InterPro" id="IPR050872">
    <property type="entry name" value="PPR_P_subfamily"/>
</dbReference>
<dbReference type="Pfam" id="PF13041">
    <property type="entry name" value="PPR_2"/>
    <property type="match status" value="2"/>
</dbReference>
<dbReference type="PROSITE" id="PS51375">
    <property type="entry name" value="PPR"/>
    <property type="match status" value="2"/>
</dbReference>
<accession>A0A6V7NH34</accession>
<evidence type="ECO:0000256" key="2">
    <source>
        <dbReference type="ARBA" id="ARBA00022737"/>
    </source>
</evidence>
<dbReference type="InterPro" id="IPR002885">
    <property type="entry name" value="PPR_rpt"/>
</dbReference>
<dbReference type="Gene3D" id="1.25.40.10">
    <property type="entry name" value="Tetratricopeptide repeat domain"/>
    <property type="match status" value="2"/>
</dbReference>
<gene>
    <name evidence="5" type="ORF">CB5_LOCUS1098</name>
</gene>
<comment type="similarity">
    <text evidence="1">Belongs to the PPR family. P subfamily.</text>
</comment>
<dbReference type="InterPro" id="IPR011990">
    <property type="entry name" value="TPR-like_helical_dom_sf"/>
</dbReference>
<keyword evidence="2" id="KW-0677">Repeat</keyword>
<proteinExistence type="inferred from homology"/>
<dbReference type="NCBIfam" id="TIGR00756">
    <property type="entry name" value="PPR"/>
    <property type="match status" value="4"/>
</dbReference>
<dbReference type="AlphaFoldDB" id="A0A6V7NH34"/>
<evidence type="ECO:0000313" key="5">
    <source>
        <dbReference type="EMBL" id="CAD1817887.1"/>
    </source>
</evidence>
<reference evidence="5" key="1">
    <citation type="submission" date="2020-07" db="EMBL/GenBank/DDBJ databases">
        <authorList>
            <person name="Lin J."/>
        </authorList>
    </citation>
    <scope>NUCLEOTIDE SEQUENCE</scope>
</reference>
<protein>
    <recommendedName>
        <fullName evidence="6">Pentatricopeptide repeat-containing protein</fullName>
    </recommendedName>
</protein>
<feature type="repeat" description="PPR" evidence="4">
    <location>
        <begin position="44"/>
        <end position="78"/>
    </location>
</feature>
<evidence type="ECO:0000256" key="4">
    <source>
        <dbReference type="PROSITE-ProRule" id="PRU00708"/>
    </source>
</evidence>